<accession>A0A0W1RDP9</accession>
<dbReference type="AlphaFoldDB" id="A0A0W1RDP9"/>
<feature type="domain" description="HTH hxlR-type" evidence="2">
    <location>
        <begin position="31"/>
        <end position="103"/>
    </location>
</feature>
<dbReference type="InterPro" id="IPR036388">
    <property type="entry name" value="WH-like_DNA-bd_sf"/>
</dbReference>
<protein>
    <recommendedName>
        <fullName evidence="2">HTH hxlR-type domain-containing protein</fullName>
    </recommendedName>
</protein>
<feature type="region of interest" description="Disordered" evidence="1">
    <location>
        <begin position="136"/>
        <end position="159"/>
    </location>
</feature>
<evidence type="ECO:0000313" key="4">
    <source>
        <dbReference type="Proteomes" id="UP000054387"/>
    </source>
</evidence>
<comment type="caution">
    <text evidence="3">The sequence shown here is derived from an EMBL/GenBank/DDBJ whole genome shotgun (WGS) entry which is preliminary data.</text>
</comment>
<dbReference type="Gene3D" id="1.10.10.10">
    <property type="entry name" value="Winged helix-like DNA-binding domain superfamily/Winged helix DNA-binding domain"/>
    <property type="match status" value="1"/>
</dbReference>
<dbReference type="RefSeq" id="WP_058580119.1">
    <property type="nucleotide sequence ID" value="NZ_LOPU01000004.1"/>
</dbReference>
<keyword evidence="4" id="KW-1185">Reference proteome</keyword>
<dbReference type="InterPro" id="IPR036390">
    <property type="entry name" value="WH_DNA-bd_sf"/>
</dbReference>
<feature type="compositionally biased region" description="Polar residues" evidence="1">
    <location>
        <begin position="143"/>
        <end position="159"/>
    </location>
</feature>
<evidence type="ECO:0000259" key="2">
    <source>
        <dbReference type="Pfam" id="PF01638"/>
    </source>
</evidence>
<gene>
    <name evidence="3" type="ORF">AUR64_03790</name>
</gene>
<dbReference type="STRING" id="1514971.AUR64_03790"/>
<dbReference type="SUPFAM" id="SSF46785">
    <property type="entry name" value="Winged helix' DNA-binding domain"/>
    <property type="match status" value="1"/>
</dbReference>
<sequence>MTTQAVHNTAGKLPFEISAAINAFNNETRQAVIITLLNKDALRFSELRDSLSDEDNRLHNQTLTNALEALQEGGLINKRVADTESEQVRSYYEVSEYGERFVHHLLNSLGSVDDFRPQAQYERVENMRHQAEGSVAIEAPVNMDQNTAEGDRSTPTPGQ</sequence>
<evidence type="ECO:0000256" key="1">
    <source>
        <dbReference type="SAM" id="MobiDB-lite"/>
    </source>
</evidence>
<dbReference type="Proteomes" id="UP000054387">
    <property type="component" value="Unassembled WGS sequence"/>
</dbReference>
<dbReference type="OrthoDB" id="385224at2157"/>
<dbReference type="InterPro" id="IPR002577">
    <property type="entry name" value="HTH_HxlR"/>
</dbReference>
<name>A0A0W1RDP9_9EURY</name>
<organism evidence="3 4">
    <name type="scientific">Haloprofundus marisrubri</name>
    <dbReference type="NCBI Taxonomy" id="1514971"/>
    <lineage>
        <taxon>Archaea</taxon>
        <taxon>Methanobacteriati</taxon>
        <taxon>Methanobacteriota</taxon>
        <taxon>Stenosarchaea group</taxon>
        <taxon>Halobacteria</taxon>
        <taxon>Halobacteriales</taxon>
        <taxon>Haloferacaceae</taxon>
        <taxon>Haloprofundus</taxon>
    </lineage>
</organism>
<dbReference type="Pfam" id="PF01638">
    <property type="entry name" value="HxlR"/>
    <property type="match status" value="1"/>
</dbReference>
<reference evidence="3 4" key="1">
    <citation type="submission" date="2015-12" db="EMBL/GenBank/DDBJ databases">
        <title>Haloprofundus marisrubri gen. nov., sp. nov., an extremely halophilic archaeon isolated from the Discovery deep brine-seawater interface in the Red Sea.</title>
        <authorList>
            <person name="Zhang G."/>
            <person name="Stingl U."/>
            <person name="Rashid M."/>
        </authorList>
    </citation>
    <scope>NUCLEOTIDE SEQUENCE [LARGE SCALE GENOMIC DNA]</scope>
    <source>
        <strain evidence="3 4">SB9</strain>
    </source>
</reference>
<dbReference type="EMBL" id="LOPU01000004">
    <property type="protein sequence ID" value="KTG11387.1"/>
    <property type="molecule type" value="Genomic_DNA"/>
</dbReference>
<proteinExistence type="predicted"/>
<evidence type="ECO:0000313" key="3">
    <source>
        <dbReference type="EMBL" id="KTG11387.1"/>
    </source>
</evidence>